<accession>A0A1A9UTL8</accession>
<proteinExistence type="predicted"/>
<organism evidence="2 3">
    <name type="scientific">Glossina austeni</name>
    <name type="common">Savannah tsetse fly</name>
    <dbReference type="NCBI Taxonomy" id="7395"/>
    <lineage>
        <taxon>Eukaryota</taxon>
        <taxon>Metazoa</taxon>
        <taxon>Ecdysozoa</taxon>
        <taxon>Arthropoda</taxon>
        <taxon>Hexapoda</taxon>
        <taxon>Insecta</taxon>
        <taxon>Pterygota</taxon>
        <taxon>Neoptera</taxon>
        <taxon>Endopterygota</taxon>
        <taxon>Diptera</taxon>
        <taxon>Brachycera</taxon>
        <taxon>Muscomorpha</taxon>
        <taxon>Hippoboscoidea</taxon>
        <taxon>Glossinidae</taxon>
        <taxon>Glossina</taxon>
    </lineage>
</organism>
<feature type="transmembrane region" description="Helical" evidence="1">
    <location>
        <begin position="86"/>
        <end position="103"/>
    </location>
</feature>
<evidence type="ECO:0000256" key="1">
    <source>
        <dbReference type="SAM" id="Phobius"/>
    </source>
</evidence>
<dbReference type="Proteomes" id="UP000078200">
    <property type="component" value="Unassembled WGS sequence"/>
</dbReference>
<protein>
    <submittedName>
        <fullName evidence="2">Uncharacterized protein</fullName>
    </submittedName>
</protein>
<name>A0A1A9UTL8_GLOAU</name>
<keyword evidence="3" id="KW-1185">Reference proteome</keyword>
<evidence type="ECO:0000313" key="2">
    <source>
        <dbReference type="EnsemblMetazoa" id="GAUT014903-PA"/>
    </source>
</evidence>
<evidence type="ECO:0000313" key="3">
    <source>
        <dbReference type="Proteomes" id="UP000078200"/>
    </source>
</evidence>
<keyword evidence="1" id="KW-1133">Transmembrane helix</keyword>
<dbReference type="AlphaFoldDB" id="A0A1A9UTL8"/>
<keyword evidence="1" id="KW-0472">Membrane</keyword>
<reference evidence="2" key="1">
    <citation type="submission" date="2020-05" db="UniProtKB">
        <authorList>
            <consortium name="EnsemblMetazoa"/>
        </authorList>
    </citation>
    <scope>IDENTIFICATION</scope>
    <source>
        <strain evidence="2">TTRI</strain>
    </source>
</reference>
<feature type="transmembrane region" description="Helical" evidence="1">
    <location>
        <begin position="54"/>
        <end position="74"/>
    </location>
</feature>
<keyword evidence="1" id="KW-0812">Transmembrane</keyword>
<feature type="transmembrane region" description="Helical" evidence="1">
    <location>
        <begin position="27"/>
        <end position="48"/>
    </location>
</feature>
<dbReference type="VEuPathDB" id="VectorBase:GAUT014903"/>
<sequence>MVTVIERSSDIICSNSVLLKRNKQESIAAATGFLCMNITCAFLCYVVWVALELIPSLILAATSDHTLIAFNFYNGAMKSFPRTGEWIFAFSFSFVLTPLMGPFED</sequence>
<dbReference type="EnsemblMetazoa" id="GAUT014903-RA">
    <property type="protein sequence ID" value="GAUT014903-PA"/>
    <property type="gene ID" value="GAUT014903"/>
</dbReference>